<dbReference type="GO" id="GO:0008234">
    <property type="term" value="F:cysteine-type peptidase activity"/>
    <property type="evidence" value="ECO:0007669"/>
    <property type="project" value="InterPro"/>
</dbReference>
<organism evidence="5">
    <name type="scientific">viral metagenome</name>
    <dbReference type="NCBI Taxonomy" id="1070528"/>
    <lineage>
        <taxon>unclassified sequences</taxon>
        <taxon>metagenomes</taxon>
        <taxon>organismal metagenomes</taxon>
    </lineage>
</organism>
<evidence type="ECO:0000256" key="3">
    <source>
        <dbReference type="SAM" id="MobiDB-lite"/>
    </source>
</evidence>
<dbReference type="EMBL" id="MN740948">
    <property type="protein sequence ID" value="QHU19344.1"/>
    <property type="molecule type" value="Genomic_DNA"/>
</dbReference>
<reference evidence="5" key="1">
    <citation type="journal article" date="2020" name="Nature">
        <title>Giant virus diversity and host interactions through global metagenomics.</title>
        <authorList>
            <person name="Schulz F."/>
            <person name="Roux S."/>
            <person name="Paez-Espino D."/>
            <person name="Jungbluth S."/>
            <person name="Walsh D.A."/>
            <person name="Denef V.J."/>
            <person name="McMahon K.D."/>
            <person name="Konstantinidis K.T."/>
            <person name="Eloe-Fadrosh E.A."/>
            <person name="Kyrpides N.C."/>
            <person name="Woyke T."/>
        </authorList>
    </citation>
    <scope>NUCLEOTIDE SEQUENCE</scope>
    <source>
        <strain evidence="5">GVMAG-S-3300013014-104</strain>
    </source>
</reference>
<name>A0A6C0KSD5_9ZZZZ</name>
<dbReference type="InterPro" id="IPR038765">
    <property type="entry name" value="Papain-like_cys_pep_sf"/>
</dbReference>
<evidence type="ECO:0000256" key="1">
    <source>
        <dbReference type="ARBA" id="ARBA00022670"/>
    </source>
</evidence>
<dbReference type="PROSITE" id="PS50600">
    <property type="entry name" value="ULP_PROTEASE"/>
    <property type="match status" value="1"/>
</dbReference>
<evidence type="ECO:0000313" key="5">
    <source>
        <dbReference type="EMBL" id="QHU19344.1"/>
    </source>
</evidence>
<dbReference type="AlphaFoldDB" id="A0A6C0KSD5"/>
<feature type="compositionally biased region" description="Basic residues" evidence="3">
    <location>
        <begin position="7"/>
        <end position="29"/>
    </location>
</feature>
<evidence type="ECO:0000256" key="2">
    <source>
        <dbReference type="ARBA" id="ARBA00022801"/>
    </source>
</evidence>
<accession>A0A6C0KSD5</accession>
<feature type="domain" description="Ubiquitin-like protease family profile" evidence="4">
    <location>
        <begin position="113"/>
        <end position="288"/>
    </location>
</feature>
<keyword evidence="2" id="KW-0378">Hydrolase</keyword>
<proteinExistence type="predicted"/>
<dbReference type="GO" id="GO:0006508">
    <property type="term" value="P:proteolysis"/>
    <property type="evidence" value="ECO:0007669"/>
    <property type="project" value="UniProtKB-KW"/>
</dbReference>
<dbReference type="InterPro" id="IPR003653">
    <property type="entry name" value="Peptidase_C48_C"/>
</dbReference>
<sequence>MKEQKYKKYTKKSRNHNKKYTKKSKNSNKKLVKANKTKKKFIKLNCSPENQDKDYTCYTDNDLYKLRDVWNARHPDKPINTNISKEIWNELKNYYSNICNKESCWVRQMTKNTKMEKELLKVFAPESPKEWKKNPNEWLSSLDIIQVMNQYEKKYKCFDFLGPSPIDYDTHQLNGECVWEELCHFDLSKQILKGKTKIGIIFNTDPHYKGGQHWISLFINVKKQTIFFFDSAGDEIPDQIKKFANNVCEQGNKLTKPIHFKFDQNFPVEHQYNNTECGVYSLFFIVHMLEDKINGDYLKTHILKDKYIEKFRKIYYNTEL</sequence>
<keyword evidence="1" id="KW-0645">Protease</keyword>
<dbReference type="Gene3D" id="3.40.395.10">
    <property type="entry name" value="Adenoviral Proteinase, Chain A"/>
    <property type="match status" value="1"/>
</dbReference>
<evidence type="ECO:0000259" key="4">
    <source>
        <dbReference type="PROSITE" id="PS50600"/>
    </source>
</evidence>
<dbReference type="SUPFAM" id="SSF54001">
    <property type="entry name" value="Cysteine proteinases"/>
    <property type="match status" value="1"/>
</dbReference>
<feature type="region of interest" description="Disordered" evidence="3">
    <location>
        <begin position="1"/>
        <end position="29"/>
    </location>
</feature>
<dbReference type="Pfam" id="PF02902">
    <property type="entry name" value="Peptidase_C48"/>
    <property type="match status" value="1"/>
</dbReference>
<protein>
    <recommendedName>
        <fullName evidence="4">Ubiquitin-like protease family profile domain-containing protein</fullName>
    </recommendedName>
</protein>